<dbReference type="SUPFAM" id="SSF51735">
    <property type="entry name" value="NAD(P)-binding Rossmann-fold domains"/>
    <property type="match status" value="1"/>
</dbReference>
<dbReference type="Gene3D" id="3.40.50.720">
    <property type="entry name" value="NAD(P)-binding Rossmann-like Domain"/>
    <property type="match status" value="1"/>
</dbReference>
<dbReference type="Proteomes" id="UP000799753">
    <property type="component" value="Unassembled WGS sequence"/>
</dbReference>
<sequence>MSSASTAQDVLLSQKKLPDVLYCVAGGTAYELGFLIDMEPEQLERCMNNNYYSSLYPARSILKAWIEDDRTSTETPSKPKLRKIVFVNSSASLVPTPGYVAYSAGKCAQRALADTLRTEVLRYNNPKSTYTVQCVFAHNFITPTFIEEQKNKPYLTKRIEGTTGELEELEKTGKFPYAAKIAPEIVAAIHKGDFAVMDGRFEPQFCWAISIGASPKRGLGIWDTCLALLAFLVWPFIRWSNDKEAEGDAYRPESNEQGK</sequence>
<evidence type="ECO:0008006" key="3">
    <source>
        <dbReference type="Google" id="ProtNLM"/>
    </source>
</evidence>
<organism evidence="1 2">
    <name type="scientific">Massarina eburnea CBS 473.64</name>
    <dbReference type="NCBI Taxonomy" id="1395130"/>
    <lineage>
        <taxon>Eukaryota</taxon>
        <taxon>Fungi</taxon>
        <taxon>Dikarya</taxon>
        <taxon>Ascomycota</taxon>
        <taxon>Pezizomycotina</taxon>
        <taxon>Dothideomycetes</taxon>
        <taxon>Pleosporomycetidae</taxon>
        <taxon>Pleosporales</taxon>
        <taxon>Massarineae</taxon>
        <taxon>Massarinaceae</taxon>
        <taxon>Massarina</taxon>
    </lineage>
</organism>
<dbReference type="Pfam" id="PF00106">
    <property type="entry name" value="adh_short"/>
    <property type="match status" value="1"/>
</dbReference>
<dbReference type="GO" id="GO:0047560">
    <property type="term" value="F:3-dehydrosphinganine reductase activity"/>
    <property type="evidence" value="ECO:0007669"/>
    <property type="project" value="TreeGrafter"/>
</dbReference>
<reference evidence="1" key="1">
    <citation type="journal article" date="2020" name="Stud. Mycol.">
        <title>101 Dothideomycetes genomes: a test case for predicting lifestyles and emergence of pathogens.</title>
        <authorList>
            <person name="Haridas S."/>
            <person name="Albert R."/>
            <person name="Binder M."/>
            <person name="Bloem J."/>
            <person name="Labutti K."/>
            <person name="Salamov A."/>
            <person name="Andreopoulos B."/>
            <person name="Baker S."/>
            <person name="Barry K."/>
            <person name="Bills G."/>
            <person name="Bluhm B."/>
            <person name="Cannon C."/>
            <person name="Castanera R."/>
            <person name="Culley D."/>
            <person name="Daum C."/>
            <person name="Ezra D."/>
            <person name="Gonzalez J."/>
            <person name="Henrissat B."/>
            <person name="Kuo A."/>
            <person name="Liang C."/>
            <person name="Lipzen A."/>
            <person name="Lutzoni F."/>
            <person name="Magnuson J."/>
            <person name="Mondo S."/>
            <person name="Nolan M."/>
            <person name="Ohm R."/>
            <person name="Pangilinan J."/>
            <person name="Park H.-J."/>
            <person name="Ramirez L."/>
            <person name="Alfaro M."/>
            <person name="Sun H."/>
            <person name="Tritt A."/>
            <person name="Yoshinaga Y."/>
            <person name="Zwiers L.-H."/>
            <person name="Turgeon B."/>
            <person name="Goodwin S."/>
            <person name="Spatafora J."/>
            <person name="Crous P."/>
            <person name="Grigoriev I."/>
        </authorList>
    </citation>
    <scope>NUCLEOTIDE SEQUENCE</scope>
    <source>
        <strain evidence="1">CBS 473.64</strain>
    </source>
</reference>
<dbReference type="PANTHER" id="PTHR43550">
    <property type="entry name" value="3-KETODIHYDROSPHINGOSINE REDUCTASE"/>
    <property type="match status" value="1"/>
</dbReference>
<evidence type="ECO:0000313" key="1">
    <source>
        <dbReference type="EMBL" id="KAF2638708.1"/>
    </source>
</evidence>
<accession>A0A6A6RWZ7</accession>
<evidence type="ECO:0000313" key="2">
    <source>
        <dbReference type="Proteomes" id="UP000799753"/>
    </source>
</evidence>
<dbReference type="GO" id="GO:0030148">
    <property type="term" value="P:sphingolipid biosynthetic process"/>
    <property type="evidence" value="ECO:0007669"/>
    <property type="project" value="TreeGrafter"/>
</dbReference>
<gene>
    <name evidence="1" type="ORF">P280DRAFT_471272</name>
</gene>
<dbReference type="GO" id="GO:0006666">
    <property type="term" value="P:3-keto-sphinganine metabolic process"/>
    <property type="evidence" value="ECO:0007669"/>
    <property type="project" value="TreeGrafter"/>
</dbReference>
<protein>
    <recommendedName>
        <fullName evidence="3">NAD(P)-binding protein</fullName>
    </recommendedName>
</protein>
<dbReference type="EMBL" id="MU006789">
    <property type="protein sequence ID" value="KAF2638708.1"/>
    <property type="molecule type" value="Genomic_DNA"/>
</dbReference>
<dbReference type="AlphaFoldDB" id="A0A6A6RWZ7"/>
<dbReference type="OrthoDB" id="10267115at2759"/>
<name>A0A6A6RWZ7_9PLEO</name>
<proteinExistence type="predicted"/>
<dbReference type="GO" id="GO:0005789">
    <property type="term" value="C:endoplasmic reticulum membrane"/>
    <property type="evidence" value="ECO:0007669"/>
    <property type="project" value="TreeGrafter"/>
</dbReference>
<dbReference type="PANTHER" id="PTHR43550:SF3">
    <property type="entry name" value="3-KETODIHYDROSPHINGOSINE REDUCTASE"/>
    <property type="match status" value="1"/>
</dbReference>
<dbReference type="InterPro" id="IPR036291">
    <property type="entry name" value="NAD(P)-bd_dom_sf"/>
</dbReference>
<keyword evidence="2" id="KW-1185">Reference proteome</keyword>
<dbReference type="InterPro" id="IPR002347">
    <property type="entry name" value="SDR_fam"/>
</dbReference>